<evidence type="ECO:0000313" key="8">
    <source>
        <dbReference type="EMBL" id="GGW80959.1"/>
    </source>
</evidence>
<dbReference type="Proteomes" id="UP000631300">
    <property type="component" value="Unassembled WGS sequence"/>
</dbReference>
<comment type="function">
    <text evidence="6">Involved in the assembly of lipopolysaccharide (LPS). Required for the translocation of LPS from the inner membrane to the outer membrane. Facilitates the transfer of LPS from the inner membrane to the periplasmic protein LptA. Could be a docking site for LptA.</text>
</comment>
<dbReference type="GO" id="GO:0017089">
    <property type="term" value="F:glycolipid transfer activity"/>
    <property type="evidence" value="ECO:0007669"/>
    <property type="project" value="TreeGrafter"/>
</dbReference>
<dbReference type="PIRSF" id="PIRSF028513">
    <property type="entry name" value="LptC"/>
    <property type="match status" value="1"/>
</dbReference>
<dbReference type="AlphaFoldDB" id="A0A918JJX1"/>
<evidence type="ECO:0000256" key="1">
    <source>
        <dbReference type="ARBA" id="ARBA00022475"/>
    </source>
</evidence>
<comment type="subunit">
    <text evidence="6">Component of the lipopolysaccharide transport and assembly complex. Interacts with LptA and the LptBFG transporter complex.</text>
</comment>
<dbReference type="GO" id="GO:0005886">
    <property type="term" value="C:plasma membrane"/>
    <property type="evidence" value="ECO:0007669"/>
    <property type="project" value="UniProtKB-SubCell"/>
</dbReference>
<sequence>MSLLGTSRLQISILILFILALLLYIPTWMSEAPVERQADQIDALRPAYRAKNLTTTLYNQEGQLNHRVFARNMEHYDQLGFVLFTQPEYTLYTDDASAPWLVTAQEGTLYNNDTIQLDSDVEIVNQTQNDFVETIETEFIEINLDTKTMVSDQPVTIRGVQYVISSNGFNADLQTQQYELIDHVQTVYSPGNQPLD</sequence>
<evidence type="ECO:0000256" key="5">
    <source>
        <dbReference type="ARBA" id="ARBA00023136"/>
    </source>
</evidence>
<comment type="subcellular location">
    <subcellularLocation>
        <location evidence="6">Cell inner membrane</location>
        <topology evidence="6">Single-pass membrane protein</topology>
    </subcellularLocation>
</comment>
<dbReference type="GO" id="GO:0015221">
    <property type="term" value="F:lipopolysaccharide transmembrane transporter activity"/>
    <property type="evidence" value="ECO:0007669"/>
    <property type="project" value="InterPro"/>
</dbReference>
<dbReference type="GO" id="GO:0030288">
    <property type="term" value="C:outer membrane-bounded periplasmic space"/>
    <property type="evidence" value="ECO:0007669"/>
    <property type="project" value="TreeGrafter"/>
</dbReference>
<dbReference type="NCBIfam" id="TIGR04409">
    <property type="entry name" value="LptC_YrbK"/>
    <property type="match status" value="1"/>
</dbReference>
<dbReference type="RefSeq" id="WP_189404464.1">
    <property type="nucleotide sequence ID" value="NZ_BMXP01000002.1"/>
</dbReference>
<comment type="function">
    <text evidence="7">Required for the translocation of lipopolysaccharide (LPS) from the inner membrane to the outer membrane.</text>
</comment>
<protein>
    <recommendedName>
        <fullName evidence="6 7">Lipopolysaccharide export system protein LptC</fullName>
    </recommendedName>
</protein>
<dbReference type="EMBL" id="BMXP01000002">
    <property type="protein sequence ID" value="GGW80959.1"/>
    <property type="molecule type" value="Genomic_DNA"/>
</dbReference>
<dbReference type="InterPro" id="IPR010664">
    <property type="entry name" value="LipoPS_assembly_LptC-rel"/>
</dbReference>
<gene>
    <name evidence="6" type="primary">lptC</name>
    <name evidence="8" type="ORF">GCM10007391_12510</name>
</gene>
<dbReference type="InterPro" id="IPR026265">
    <property type="entry name" value="LptC"/>
</dbReference>
<comment type="caution">
    <text evidence="8">The sequence shown here is derived from an EMBL/GenBank/DDBJ whole genome shotgun (WGS) entry which is preliminary data.</text>
</comment>
<evidence type="ECO:0000256" key="7">
    <source>
        <dbReference type="PIRNR" id="PIRNR028513"/>
    </source>
</evidence>
<proteinExistence type="inferred from homology"/>
<organism evidence="8 9">
    <name type="scientific">Alteromonas halophila</name>
    <dbReference type="NCBI Taxonomy" id="516698"/>
    <lineage>
        <taxon>Bacteria</taxon>
        <taxon>Pseudomonadati</taxon>
        <taxon>Pseudomonadota</taxon>
        <taxon>Gammaproteobacteria</taxon>
        <taxon>Alteromonadales</taxon>
        <taxon>Alteromonadaceae</taxon>
        <taxon>Alteromonas/Salinimonas group</taxon>
        <taxon>Alteromonas</taxon>
    </lineage>
</organism>
<dbReference type="Pfam" id="PF06835">
    <property type="entry name" value="LptC"/>
    <property type="match status" value="1"/>
</dbReference>
<keyword evidence="4 6" id="KW-1133">Transmembrane helix</keyword>
<name>A0A918JJX1_9ALTE</name>
<reference evidence="8" key="2">
    <citation type="submission" date="2020-09" db="EMBL/GenBank/DDBJ databases">
        <authorList>
            <person name="Sun Q."/>
            <person name="Kim S."/>
        </authorList>
    </citation>
    <scope>NUCLEOTIDE SEQUENCE</scope>
    <source>
        <strain evidence="8">KCTC 22164</strain>
    </source>
</reference>
<dbReference type="PANTHER" id="PTHR37481:SF1">
    <property type="entry name" value="LIPOPOLYSACCHARIDE EXPORT SYSTEM PROTEIN LPTC"/>
    <property type="match status" value="1"/>
</dbReference>
<reference evidence="8" key="1">
    <citation type="journal article" date="2014" name="Int. J. Syst. Evol. Microbiol.">
        <title>Complete genome sequence of Corynebacterium casei LMG S-19264T (=DSM 44701T), isolated from a smear-ripened cheese.</title>
        <authorList>
            <consortium name="US DOE Joint Genome Institute (JGI-PGF)"/>
            <person name="Walter F."/>
            <person name="Albersmeier A."/>
            <person name="Kalinowski J."/>
            <person name="Ruckert C."/>
        </authorList>
    </citation>
    <scope>NUCLEOTIDE SEQUENCE</scope>
    <source>
        <strain evidence="8">KCTC 22164</strain>
    </source>
</reference>
<accession>A0A918JJX1</accession>
<evidence type="ECO:0000256" key="4">
    <source>
        <dbReference type="ARBA" id="ARBA00022989"/>
    </source>
</evidence>
<evidence type="ECO:0000313" key="9">
    <source>
        <dbReference type="Proteomes" id="UP000631300"/>
    </source>
</evidence>
<evidence type="ECO:0000256" key="3">
    <source>
        <dbReference type="ARBA" id="ARBA00022692"/>
    </source>
</evidence>
<comment type="similarity">
    <text evidence="6 7">Belongs to the LptC family.</text>
</comment>
<keyword evidence="9" id="KW-1185">Reference proteome</keyword>
<dbReference type="HAMAP" id="MF_01915">
    <property type="entry name" value="LPS_assembly_LptC"/>
    <property type="match status" value="1"/>
</dbReference>
<feature type="transmembrane region" description="Helical" evidence="6">
    <location>
        <begin position="12"/>
        <end position="29"/>
    </location>
</feature>
<evidence type="ECO:0000256" key="2">
    <source>
        <dbReference type="ARBA" id="ARBA00022519"/>
    </source>
</evidence>
<dbReference type="GO" id="GO:0043165">
    <property type="term" value="P:Gram-negative-bacterium-type cell outer membrane assembly"/>
    <property type="evidence" value="ECO:0007669"/>
    <property type="project" value="UniProtKB-UniRule"/>
</dbReference>
<keyword evidence="5 6" id="KW-0472">Membrane</keyword>
<dbReference type="InterPro" id="IPR052363">
    <property type="entry name" value="LPS_export_LptC"/>
</dbReference>
<keyword evidence="2 6" id="KW-0997">Cell inner membrane</keyword>
<dbReference type="Gene3D" id="2.60.450.10">
    <property type="entry name" value="Lipopolysaccharide (LPS) transport protein A like domain"/>
    <property type="match status" value="1"/>
</dbReference>
<dbReference type="PANTHER" id="PTHR37481">
    <property type="entry name" value="LIPOPOLYSACCHARIDE EXPORT SYSTEM PROTEIN LPTC"/>
    <property type="match status" value="1"/>
</dbReference>
<evidence type="ECO:0000256" key="6">
    <source>
        <dbReference type="HAMAP-Rule" id="MF_01915"/>
    </source>
</evidence>
<keyword evidence="1 6" id="KW-1003">Cell membrane</keyword>
<keyword evidence="3 6" id="KW-0812">Transmembrane</keyword>